<dbReference type="EC" id="2.4.-.-" evidence="2"/>
<dbReference type="PANTHER" id="PTHR43685:SF2">
    <property type="entry name" value="GLYCOSYLTRANSFERASE 2-LIKE DOMAIN-CONTAINING PROTEIN"/>
    <property type="match status" value="1"/>
</dbReference>
<protein>
    <submittedName>
        <fullName evidence="2">Glycosyltransferase</fullName>
        <ecNumber evidence="2">2.4.-.-</ecNumber>
    </submittedName>
</protein>
<sequence>MRLAPGVTFAVPLYNKAPWIRATLDSIAAQRGDFAREIVVVDDGSTDGGAGLVAEWASGRDDVRLLRQENAGSAAASNACLAAARFSAVKFVDADDLLHPDATAVLLEALRREPTAVLAFADRMTFPDGTLPPMPPRAPLPPRRVDDALARVIRNSLFNPTQILVRTEVARAVGGCDERVLYSQEYGLSLRLAAAGPFVHVPETLAFQRVGIDGNLSADQGGQLARATRALGLFLADKPDLPVSLRRLAARRAAGRAWLWRRRHQGETFLSPWSLRRLAAWLPPRDTAAFVLASAEAIQPPQR</sequence>
<evidence type="ECO:0000313" key="2">
    <source>
        <dbReference type="EMBL" id="QXM23566.1"/>
    </source>
</evidence>
<keyword evidence="2" id="KW-0328">Glycosyltransferase</keyword>
<dbReference type="Pfam" id="PF00535">
    <property type="entry name" value="Glycos_transf_2"/>
    <property type="match status" value="1"/>
</dbReference>
<dbReference type="KEGG" id="elio:KO353_09515"/>
<name>A0A975TZP6_9PROT</name>
<dbReference type="Proteomes" id="UP000694001">
    <property type="component" value="Chromosome"/>
</dbReference>
<dbReference type="InterPro" id="IPR050834">
    <property type="entry name" value="Glycosyltransf_2"/>
</dbReference>
<gene>
    <name evidence="2" type="ORF">KO353_09515</name>
</gene>
<dbReference type="AlphaFoldDB" id="A0A975TZP6"/>
<keyword evidence="2" id="KW-0808">Transferase</keyword>
<organism evidence="2 3">
    <name type="scientific">Elioraea tepida</name>
    <dbReference type="NCBI Taxonomy" id="2843330"/>
    <lineage>
        <taxon>Bacteria</taxon>
        <taxon>Pseudomonadati</taxon>
        <taxon>Pseudomonadota</taxon>
        <taxon>Alphaproteobacteria</taxon>
        <taxon>Acetobacterales</taxon>
        <taxon>Elioraeaceae</taxon>
        <taxon>Elioraea</taxon>
    </lineage>
</organism>
<dbReference type="InterPro" id="IPR001173">
    <property type="entry name" value="Glyco_trans_2-like"/>
</dbReference>
<evidence type="ECO:0000313" key="3">
    <source>
        <dbReference type="Proteomes" id="UP000694001"/>
    </source>
</evidence>
<dbReference type="RefSeq" id="WP_218284433.1">
    <property type="nucleotide sequence ID" value="NZ_CP076448.1"/>
</dbReference>
<accession>A0A975TZP6</accession>
<feature type="domain" description="Glycosyltransferase 2-like" evidence="1">
    <location>
        <begin position="9"/>
        <end position="121"/>
    </location>
</feature>
<dbReference type="GO" id="GO:0016757">
    <property type="term" value="F:glycosyltransferase activity"/>
    <property type="evidence" value="ECO:0007669"/>
    <property type="project" value="UniProtKB-KW"/>
</dbReference>
<keyword evidence="3" id="KW-1185">Reference proteome</keyword>
<reference evidence="2" key="1">
    <citation type="submission" date="2021-06" db="EMBL/GenBank/DDBJ databases">
        <title>Elioraea tepida, sp. nov., a moderately thermophilic aerobic anoxygenic phototrophic bacterium isolated from an alkaline siliceous hot spring mat community in Yellowstone National Park, WY, USA.</title>
        <authorList>
            <person name="Saini M.K."/>
            <person name="Yoshida S."/>
            <person name="Sebastian A."/>
            <person name="Hirose S."/>
            <person name="Hara E."/>
            <person name="Tamaki H."/>
            <person name="Soulier N.T."/>
            <person name="Albert I."/>
            <person name="Hanada S."/>
            <person name="Bryant D.A."/>
            <person name="Tank M."/>
        </authorList>
    </citation>
    <scope>NUCLEOTIDE SEQUENCE</scope>
    <source>
        <strain evidence="2">MS-P2</strain>
    </source>
</reference>
<dbReference type="EMBL" id="CP076448">
    <property type="protein sequence ID" value="QXM23566.1"/>
    <property type="molecule type" value="Genomic_DNA"/>
</dbReference>
<dbReference type="PANTHER" id="PTHR43685">
    <property type="entry name" value="GLYCOSYLTRANSFERASE"/>
    <property type="match status" value="1"/>
</dbReference>
<dbReference type="CDD" id="cd00761">
    <property type="entry name" value="Glyco_tranf_GTA_type"/>
    <property type="match status" value="1"/>
</dbReference>
<proteinExistence type="predicted"/>
<evidence type="ECO:0000259" key="1">
    <source>
        <dbReference type="Pfam" id="PF00535"/>
    </source>
</evidence>